<comment type="caution">
    <text evidence="3">The sequence shown here is derived from an EMBL/GenBank/DDBJ whole genome shotgun (WGS) entry which is preliminary data.</text>
</comment>
<dbReference type="InterPro" id="IPR026444">
    <property type="entry name" value="Secre_tail"/>
</dbReference>
<sequence>PAGLTINTSTGAITPSTSTAGTYTVTYTIPASGGCAAVPVTTSVTITAVPTATISYTGSPYCTSVITAQNVTLSGTGSYSGGTFSASPAGLSINPSTGAITPNGSATGTYTVTYATPVSGGCSAVTTNTTIVIDIDPVGGTLSLSNSSTITSVTECFTASGTLYLSGHVGTIAKWQYSITAGTSWVDIANTGTTYAYSGITQNTIFRAVIQNSGGCAAYSNGCVIFIIPNIKPSPVTATPSTICAGDSSILSSTSGYATNVSLASGGSFNNSNPPGWTVDSCTNNCLNAGGSNTNPGPWQLSATNGGTYSGTTYTSIGKFAIVNGNFNSQLYTPSFNTFGLTTASLTFTQAYNLGAGATATVEISANGGPWITLATYTGSSGVPSYTNFTPTTINLNAYINQPNLKIRFNYSGTTGSSWAVDNIQIPDVPSNLSTQWVDATTGVVISNNATITVTPLVTTTYAVISSLNGCNSFGTDGTAYVTVTVFPRPTARISQDQVVCMGDTATFSVALTGRGPWSMTYSDGTTPTTVNNILTNPYIINVPNITTNKTYTITALRDVVCTAIGSDIAGSATVTVLNGTQGLWTGLVSTDWFDCKNWAGGLPSATVDAQIPTGATRMPVIDPSSPFAAAYSFIAIGRDIIINSGASVTMMPNSNLHVKRDWRNSGSFIPGTGTVTFNGATNNQVQLINSGIKLDETFYNVTLNSTNGAKGVSVADGFELTIANSLLLTSGDLRLTGEAQLVQNGNVANPSAGTGKLLRDQQGTKSSYHYNYWSSPVSADNLNYTVGGVLRDGTNTAANPFNPGIITFGWGYDFSDGPLTSPIKISNRWLYKYTAVSASYFSWQLIESTGSVKVGEGFTMKGVTGSEPSTNYQNYVFTGKPNNGDINLTMAMNQLYLIGNPYPSALDANAFIMDNVLDNGAPLSNAFNGALYFWDHFGGQTHYLSEYIGGYATYTLIGGTVAISNDPLINNNNATGTKVPQRYIPVAQGFFVRTDVAGVTGISNPITGGTIKFRNSQRAFKTESPANSVFFKSANSTASEDIDNRQKIRLSYETASGLRRQLLVGADTNTSNQFDIGYDAPMIDVNKDDMYWTISNGKFVIQGVPDFSTMQILPLGIKVTTPGIGKIKIDALENLPASTEIYLFDSTTGIYHNIKNQEFSTDLPIGEYNDRFSLRFTTETLSSEEVALNNGIMVFTDSNHILNIKNNITDVRVTVAQLYNILGQSVAKWNITEEDQRNIKIPVEHIRSGTYIIKLKTSDGSLSKQIIIR</sequence>
<feature type="domain" description="Secretion system C-terminal sorting" evidence="2">
    <location>
        <begin position="1200"/>
        <end position="1269"/>
    </location>
</feature>
<dbReference type="STRING" id="1341154.FCR2A7T_18020"/>
<gene>
    <name evidence="3" type="ORF">IP98_00441</name>
</gene>
<dbReference type="Proteomes" id="UP000319848">
    <property type="component" value="Unassembled WGS sequence"/>
</dbReference>
<reference evidence="3 4" key="1">
    <citation type="journal article" date="2015" name="Stand. Genomic Sci.">
        <title>Genomic Encyclopedia of Bacterial and Archaeal Type Strains, Phase III: the genomes of soil and plant-associated and newly described type strains.</title>
        <authorList>
            <person name="Whitman W.B."/>
            <person name="Woyke T."/>
            <person name="Klenk H.P."/>
            <person name="Zhou Y."/>
            <person name="Lilburn T.G."/>
            <person name="Beck B.J."/>
            <person name="De Vos P."/>
            <person name="Vandamme P."/>
            <person name="Eisen J.A."/>
            <person name="Garrity G."/>
            <person name="Hugenholtz P."/>
            <person name="Kyrpides N.C."/>
        </authorList>
    </citation>
    <scope>NUCLEOTIDE SEQUENCE [LARGE SCALE GENOMIC DNA]</scope>
    <source>
        <strain evidence="3 4">CGMCC 1.7270</strain>
    </source>
</reference>
<evidence type="ECO:0000256" key="1">
    <source>
        <dbReference type="ARBA" id="ARBA00022729"/>
    </source>
</evidence>
<accession>A0A562M3G9</accession>
<dbReference type="Gene3D" id="2.60.120.260">
    <property type="entry name" value="Galactose-binding domain-like"/>
    <property type="match status" value="1"/>
</dbReference>
<dbReference type="OrthoDB" id="2582440at2"/>
<dbReference type="AlphaFoldDB" id="A0A562M3G9"/>
<dbReference type="Pfam" id="PF18962">
    <property type="entry name" value="Por_Secre_tail"/>
    <property type="match status" value="1"/>
</dbReference>
<evidence type="ECO:0000313" key="3">
    <source>
        <dbReference type="EMBL" id="TWI14484.1"/>
    </source>
</evidence>
<feature type="non-terminal residue" evidence="3">
    <location>
        <position position="1"/>
    </location>
</feature>
<dbReference type="NCBIfam" id="TIGR04183">
    <property type="entry name" value="Por_Secre_tail"/>
    <property type="match status" value="1"/>
</dbReference>
<name>A0A562M3G9_9FLAO</name>
<dbReference type="RefSeq" id="WP_144680544.1">
    <property type="nucleotide sequence ID" value="NZ_VLKQ01000002.1"/>
</dbReference>
<organism evidence="3 4">
    <name type="scientific">Flavobacterium cauense R2A-7</name>
    <dbReference type="NCBI Taxonomy" id="1341154"/>
    <lineage>
        <taxon>Bacteria</taxon>
        <taxon>Pseudomonadati</taxon>
        <taxon>Bacteroidota</taxon>
        <taxon>Flavobacteriia</taxon>
        <taxon>Flavobacteriales</taxon>
        <taxon>Flavobacteriaceae</taxon>
        <taxon>Flavobacterium</taxon>
    </lineage>
</organism>
<proteinExistence type="predicted"/>
<dbReference type="EMBL" id="VLKQ01000002">
    <property type="protein sequence ID" value="TWI14484.1"/>
    <property type="molecule type" value="Genomic_DNA"/>
</dbReference>
<evidence type="ECO:0000313" key="4">
    <source>
        <dbReference type="Proteomes" id="UP000319848"/>
    </source>
</evidence>
<protein>
    <submittedName>
        <fullName evidence="3">Putative secreted protein (Por secretion system target)</fullName>
    </submittedName>
</protein>
<evidence type="ECO:0000259" key="2">
    <source>
        <dbReference type="Pfam" id="PF18962"/>
    </source>
</evidence>
<keyword evidence="1" id="KW-0732">Signal</keyword>
<keyword evidence="4" id="KW-1185">Reference proteome</keyword>